<feature type="binding site" evidence="11">
    <location>
        <position position="119"/>
    </location>
    <ligand>
        <name>ATP</name>
        <dbReference type="ChEBI" id="CHEBI:30616"/>
    </ligand>
</feature>
<keyword evidence="8 11" id="KW-1278">Translocase</keyword>
<keyword evidence="4" id="KW-0997">Cell inner membrane</keyword>
<evidence type="ECO:0000256" key="11">
    <source>
        <dbReference type="HAMAP-Rule" id="MF_01382"/>
    </source>
</evidence>
<dbReference type="GO" id="GO:0065002">
    <property type="term" value="P:intracellular protein transmembrane transport"/>
    <property type="evidence" value="ECO:0007669"/>
    <property type="project" value="UniProtKB-UniRule"/>
</dbReference>
<feature type="binding site" evidence="11">
    <location>
        <position position="547"/>
    </location>
    <ligand>
        <name>ATP</name>
        <dbReference type="ChEBI" id="CHEBI:30616"/>
    </ligand>
</feature>
<dbReference type="GO" id="GO:0017038">
    <property type="term" value="P:protein import"/>
    <property type="evidence" value="ECO:0007669"/>
    <property type="project" value="InterPro"/>
</dbReference>
<sequence>MSQTSLLAGFAPPQVRFYPERVDQERSRIDEIGEGALSALTRPMRDAVYPFRARFDLARISRISRRLKAMSDADFDAEIARSRVRLRRDVLSDRSRRHGVALVCETIFRTLGLRPHNVQIRGALAMLRGALIEMDTGEGKTITAALSAATAALAGIPTHVITVNNYLAERDAENLGPIYERLGLRLGVILEDSSPDDRRSTYRCDIVYASNTEIAFDYLRDRIDFGREGPLGTRAKLRRIAEPETTKPPVMRGLPFAIVDEADSVFVDEARTPLIISRRSDPEAEAVWTGIALDIARALRRDKDFILIGDEKRLRLTDTGRQTIADLAREHTGIWESPIRREEVVSQALSVLYIFKNGEQYLVNDGKVQIVDEYTGRLQPDRSWSDGLHQLVEASEGVEITGQNLVIARMTYQRFFRRYVRLSGMTGTAKEVKRELLTVFRLNTVRIPPRVRSRLRFRLPRVFRTKTQKWAHVVREVSREVSLGRPVLIGTRSVAASREVSEMLTEAKLEHDVLNAETVEESSRIIAAAGQGGRITVATNMAGRGVDISLEEDVVKAGGLHVVLTERHDAGRIDRQLAGRAGRRGEPGSVSTILSLEDALLDVISATASKLISQLPVVSLAVRLRLFDRAQKRAEKMHARARQDLVRQDRRLNQLLSFVGGME</sequence>
<evidence type="ECO:0000256" key="1">
    <source>
        <dbReference type="ARBA" id="ARBA00022448"/>
    </source>
</evidence>
<dbReference type="SMART" id="SM00957">
    <property type="entry name" value="SecA_DEAD"/>
    <property type="match status" value="1"/>
</dbReference>
<dbReference type="InterPro" id="IPR000185">
    <property type="entry name" value="SecA"/>
</dbReference>
<evidence type="ECO:0000256" key="7">
    <source>
        <dbReference type="ARBA" id="ARBA00022927"/>
    </source>
</evidence>
<keyword evidence="16" id="KW-1185">Reference proteome</keyword>
<dbReference type="STRING" id="1470563.SAMN05444000_1218"/>
<dbReference type="InterPro" id="IPR001650">
    <property type="entry name" value="Helicase_C-like"/>
</dbReference>
<comment type="similarity">
    <text evidence="11">Belongs to the SecA family.</text>
</comment>
<dbReference type="Pfam" id="PF21090">
    <property type="entry name" value="P-loop_SecA"/>
    <property type="match status" value="1"/>
</dbReference>
<dbReference type="FunFam" id="3.40.50.300:FF:000429">
    <property type="entry name" value="Preprotein translocase subunit SecA"/>
    <property type="match status" value="1"/>
</dbReference>
<proteinExistence type="inferred from homology"/>
<keyword evidence="5 11" id="KW-0547">Nucleotide-binding</keyword>
<dbReference type="HAMAP" id="MF_01382">
    <property type="entry name" value="SecA"/>
    <property type="match status" value="1"/>
</dbReference>
<dbReference type="Pfam" id="PF01043">
    <property type="entry name" value="SecA_PP_bind"/>
    <property type="match status" value="1"/>
</dbReference>
<keyword evidence="2 11" id="KW-1003">Cell membrane</keyword>
<dbReference type="OrthoDB" id="9805579at2"/>
<dbReference type="EC" id="7.4.2.8" evidence="11"/>
<comment type="function">
    <text evidence="11">Part of the Sec protein translocase complex. Interacts with the SecYEG preprotein conducting channel. Has a central role in coupling the hydrolysis of ATP to the transfer of proteins into and across the cell membrane, serving both as a receptor for the preprotein-SecB complex and as an ATP-driven molecular motor driving the stepwise translocation of polypeptide chains across the membrane.</text>
</comment>
<dbReference type="SUPFAM" id="SSF52540">
    <property type="entry name" value="P-loop containing nucleoside triphosphate hydrolases"/>
    <property type="match status" value="2"/>
</dbReference>
<evidence type="ECO:0000313" key="15">
    <source>
        <dbReference type="EMBL" id="SHK17957.1"/>
    </source>
</evidence>
<dbReference type="CDD" id="cd18803">
    <property type="entry name" value="SF2_C_secA"/>
    <property type="match status" value="1"/>
</dbReference>
<protein>
    <recommendedName>
        <fullName evidence="11">Protein translocase subunit SecA</fullName>
        <ecNumber evidence="11">7.4.2.8</ecNumber>
    </recommendedName>
</protein>
<feature type="domain" description="Helicase ATP-binding" evidence="12">
    <location>
        <begin position="121"/>
        <end position="338"/>
    </location>
</feature>
<dbReference type="AlphaFoldDB" id="A0A1M6QD08"/>
<dbReference type="EMBL" id="FQZQ01000021">
    <property type="protein sequence ID" value="SHK17957.1"/>
    <property type="molecule type" value="Genomic_DNA"/>
</dbReference>
<dbReference type="PRINTS" id="PR00906">
    <property type="entry name" value="SECA"/>
</dbReference>
<dbReference type="InterPro" id="IPR027417">
    <property type="entry name" value="P-loop_NTPase"/>
</dbReference>
<organism evidence="15 16">
    <name type="scientific">Shimia gijangensis</name>
    <dbReference type="NCBI Taxonomy" id="1470563"/>
    <lineage>
        <taxon>Bacteria</taxon>
        <taxon>Pseudomonadati</taxon>
        <taxon>Pseudomonadota</taxon>
        <taxon>Alphaproteobacteria</taxon>
        <taxon>Rhodobacterales</taxon>
        <taxon>Roseobacteraceae</taxon>
    </lineage>
</organism>
<feature type="domain" description="Helicase C-terminal" evidence="13">
    <location>
        <begin position="473"/>
        <end position="623"/>
    </location>
</feature>
<dbReference type="PANTHER" id="PTHR30612:SF0">
    <property type="entry name" value="CHLOROPLAST PROTEIN-TRANSPORTING ATPASE"/>
    <property type="match status" value="1"/>
</dbReference>
<dbReference type="GO" id="GO:0008564">
    <property type="term" value="F:protein-exporting ATPase activity"/>
    <property type="evidence" value="ECO:0007669"/>
    <property type="project" value="UniProtKB-EC"/>
</dbReference>
<comment type="subunit">
    <text evidence="11">Monomer and homodimer. Part of the essential Sec protein translocation apparatus which comprises SecA, SecYEG and auxiliary proteins SecDF-YajC and YidC.</text>
</comment>
<evidence type="ECO:0000259" key="13">
    <source>
        <dbReference type="PROSITE" id="PS51194"/>
    </source>
</evidence>
<evidence type="ECO:0000256" key="10">
    <source>
        <dbReference type="ARBA" id="ARBA00023136"/>
    </source>
</evidence>
<dbReference type="Pfam" id="PF07517">
    <property type="entry name" value="SecA_DEAD"/>
    <property type="match status" value="1"/>
</dbReference>
<evidence type="ECO:0000256" key="6">
    <source>
        <dbReference type="ARBA" id="ARBA00022840"/>
    </source>
</evidence>
<comment type="catalytic activity">
    <reaction evidence="11">
        <text>ATP + H2O + cellular proteinSide 1 = ADP + phosphate + cellular proteinSide 2.</text>
        <dbReference type="EC" id="7.4.2.8"/>
    </reaction>
</comment>
<evidence type="ECO:0000259" key="12">
    <source>
        <dbReference type="PROSITE" id="PS51192"/>
    </source>
</evidence>
<dbReference type="GO" id="GO:0005829">
    <property type="term" value="C:cytosol"/>
    <property type="evidence" value="ECO:0007669"/>
    <property type="project" value="TreeGrafter"/>
</dbReference>
<keyword evidence="3 11" id="KW-0963">Cytoplasm</keyword>
<dbReference type="InterPro" id="IPR014018">
    <property type="entry name" value="SecA_motor_DEAD"/>
</dbReference>
<keyword evidence="1 11" id="KW-0813">Transport</keyword>
<dbReference type="InterPro" id="IPR014001">
    <property type="entry name" value="Helicase_ATP-bd"/>
</dbReference>
<evidence type="ECO:0000256" key="3">
    <source>
        <dbReference type="ARBA" id="ARBA00022490"/>
    </source>
</evidence>
<keyword evidence="7 11" id="KW-0653">Protein transport</keyword>
<dbReference type="Gene3D" id="3.40.50.300">
    <property type="entry name" value="P-loop containing nucleotide triphosphate hydrolases"/>
    <property type="match status" value="2"/>
</dbReference>
<dbReference type="InterPro" id="IPR044722">
    <property type="entry name" value="SecA_SF2_C"/>
</dbReference>
<dbReference type="CDD" id="cd17928">
    <property type="entry name" value="DEXDc_SecA"/>
    <property type="match status" value="1"/>
</dbReference>
<dbReference type="PROSITE" id="PS51192">
    <property type="entry name" value="HELICASE_ATP_BIND_1"/>
    <property type="match status" value="1"/>
</dbReference>
<dbReference type="GO" id="GO:0031522">
    <property type="term" value="C:cell envelope Sec protein transport complex"/>
    <property type="evidence" value="ECO:0007669"/>
    <property type="project" value="TreeGrafter"/>
</dbReference>
<dbReference type="PROSITE" id="PS01312">
    <property type="entry name" value="SECA"/>
    <property type="match status" value="1"/>
</dbReference>
<dbReference type="PROSITE" id="PS51196">
    <property type="entry name" value="SECA_MOTOR_DEAD"/>
    <property type="match status" value="1"/>
</dbReference>
<comment type="subcellular location">
    <subcellularLocation>
        <location evidence="11">Cell membrane</location>
        <topology evidence="11">Peripheral membrane protein</topology>
        <orientation evidence="11">Cytoplasmic side</orientation>
    </subcellularLocation>
    <subcellularLocation>
        <location evidence="11">Cytoplasm</location>
    </subcellularLocation>
    <text evidence="11">Distribution is 50-50.</text>
</comment>
<dbReference type="Proteomes" id="UP000183982">
    <property type="component" value="Unassembled WGS sequence"/>
</dbReference>
<keyword evidence="6 11" id="KW-0067">ATP-binding</keyword>
<evidence type="ECO:0000313" key="16">
    <source>
        <dbReference type="Proteomes" id="UP000183982"/>
    </source>
</evidence>
<dbReference type="GO" id="GO:0005524">
    <property type="term" value="F:ATP binding"/>
    <property type="evidence" value="ECO:0007669"/>
    <property type="project" value="UniProtKB-UniRule"/>
</dbReference>
<evidence type="ECO:0000256" key="9">
    <source>
        <dbReference type="ARBA" id="ARBA00023010"/>
    </source>
</evidence>
<feature type="binding site" evidence="11">
    <location>
        <begin position="137"/>
        <end position="141"/>
    </location>
    <ligand>
        <name>ATP</name>
        <dbReference type="ChEBI" id="CHEBI:30616"/>
    </ligand>
</feature>
<dbReference type="InterPro" id="IPR011115">
    <property type="entry name" value="SecA_DEAD"/>
</dbReference>
<feature type="domain" description="SecA family profile" evidence="14">
    <location>
        <begin position="35"/>
        <end position="624"/>
    </location>
</feature>
<evidence type="ECO:0000256" key="8">
    <source>
        <dbReference type="ARBA" id="ARBA00022967"/>
    </source>
</evidence>
<evidence type="ECO:0000256" key="4">
    <source>
        <dbReference type="ARBA" id="ARBA00022519"/>
    </source>
</evidence>
<evidence type="ECO:0000256" key="5">
    <source>
        <dbReference type="ARBA" id="ARBA00022741"/>
    </source>
</evidence>
<accession>A0A1M6QD08</accession>
<keyword evidence="10 11" id="KW-0472">Membrane</keyword>
<dbReference type="GO" id="GO:0043952">
    <property type="term" value="P:protein transport by the Sec complex"/>
    <property type="evidence" value="ECO:0007669"/>
    <property type="project" value="TreeGrafter"/>
</dbReference>
<keyword evidence="9 11" id="KW-0811">Translocation</keyword>
<evidence type="ECO:0000259" key="14">
    <source>
        <dbReference type="PROSITE" id="PS51196"/>
    </source>
</evidence>
<dbReference type="InterPro" id="IPR036670">
    <property type="entry name" value="SecA_X-link_sf"/>
</dbReference>
<dbReference type="InterPro" id="IPR020937">
    <property type="entry name" value="SecA_CS"/>
</dbReference>
<dbReference type="SMART" id="SM00958">
    <property type="entry name" value="SecA_PP_bind"/>
    <property type="match status" value="1"/>
</dbReference>
<dbReference type="PANTHER" id="PTHR30612">
    <property type="entry name" value="SECA INNER MEMBRANE COMPONENT OF SEC PROTEIN SECRETION SYSTEM"/>
    <property type="match status" value="1"/>
</dbReference>
<dbReference type="GO" id="GO:0005886">
    <property type="term" value="C:plasma membrane"/>
    <property type="evidence" value="ECO:0007669"/>
    <property type="project" value="UniProtKB-SubCell"/>
</dbReference>
<name>A0A1M6QD08_9RHOB</name>
<gene>
    <name evidence="11" type="primary">secA</name>
    <name evidence="15" type="ORF">SAMN05444000_1218</name>
</gene>
<dbReference type="Gene3D" id="3.90.1440.10">
    <property type="entry name" value="SecA, preprotein cross-linking domain"/>
    <property type="match status" value="1"/>
</dbReference>
<dbReference type="InterPro" id="IPR011130">
    <property type="entry name" value="SecA_preprotein_X-link_dom"/>
</dbReference>
<dbReference type="SUPFAM" id="SSF81767">
    <property type="entry name" value="Pre-protein crosslinking domain of SecA"/>
    <property type="match status" value="1"/>
</dbReference>
<evidence type="ECO:0000256" key="2">
    <source>
        <dbReference type="ARBA" id="ARBA00022475"/>
    </source>
</evidence>
<dbReference type="PROSITE" id="PS51194">
    <property type="entry name" value="HELICASE_CTER"/>
    <property type="match status" value="1"/>
</dbReference>
<reference evidence="16" key="1">
    <citation type="submission" date="2016-11" db="EMBL/GenBank/DDBJ databases">
        <authorList>
            <person name="Varghese N."/>
            <person name="Submissions S."/>
        </authorList>
    </citation>
    <scope>NUCLEOTIDE SEQUENCE [LARGE SCALE GENOMIC DNA]</scope>
    <source>
        <strain evidence="16">DSM 100564</strain>
    </source>
</reference>
<dbReference type="GO" id="GO:0006605">
    <property type="term" value="P:protein targeting"/>
    <property type="evidence" value="ECO:0007669"/>
    <property type="project" value="UniProtKB-UniRule"/>
</dbReference>